<name>A0A285NT68_9AQUI</name>
<comment type="subcellular location">
    <subcellularLocation>
        <location evidence="5">Cell membrane</location>
        <topology evidence="5">Peripheral membrane protein</topology>
        <orientation evidence="5">Cytoplasmic side</orientation>
    </subcellularLocation>
    <text evidence="5">Localizes to the Z ring in an FtsZ-dependent manner. Targeted to the membrane through a conserved C-terminal amphipathic helix.</text>
</comment>
<dbReference type="InterPro" id="IPR020823">
    <property type="entry name" value="Cell_div_FtsA"/>
</dbReference>
<evidence type="ECO:0000256" key="6">
    <source>
        <dbReference type="PIRNR" id="PIRNR003101"/>
    </source>
</evidence>
<dbReference type="Gene3D" id="3.30.1490.110">
    <property type="match status" value="1"/>
</dbReference>
<evidence type="ECO:0000256" key="1">
    <source>
        <dbReference type="ARBA" id="ARBA00022475"/>
    </source>
</evidence>
<evidence type="ECO:0000256" key="3">
    <source>
        <dbReference type="ARBA" id="ARBA00023136"/>
    </source>
</evidence>
<dbReference type="EMBL" id="OBEN01000001">
    <property type="protein sequence ID" value="SNZ10851.1"/>
    <property type="molecule type" value="Genomic_DNA"/>
</dbReference>
<evidence type="ECO:0000256" key="5">
    <source>
        <dbReference type="HAMAP-Rule" id="MF_02033"/>
    </source>
</evidence>
<dbReference type="InterPro" id="IPR043129">
    <property type="entry name" value="ATPase_NBD"/>
</dbReference>
<gene>
    <name evidence="5" type="primary">ftsA</name>
    <name evidence="8" type="ORF">SAMN06265353_0072</name>
</gene>
<comment type="subunit">
    <text evidence="5">Self-interacts. Interacts with FtsZ.</text>
</comment>
<dbReference type="RefSeq" id="WP_096599938.1">
    <property type="nucleotide sequence ID" value="NZ_OBEN01000001.1"/>
</dbReference>
<comment type="similarity">
    <text evidence="5 6">Belongs to the FtsA/MreB family.</text>
</comment>
<dbReference type="GO" id="GO:0009898">
    <property type="term" value="C:cytoplasmic side of plasma membrane"/>
    <property type="evidence" value="ECO:0007669"/>
    <property type="project" value="UniProtKB-UniRule"/>
</dbReference>
<dbReference type="GO" id="GO:0032153">
    <property type="term" value="C:cell division site"/>
    <property type="evidence" value="ECO:0007669"/>
    <property type="project" value="UniProtKB-UniRule"/>
</dbReference>
<evidence type="ECO:0000256" key="2">
    <source>
        <dbReference type="ARBA" id="ARBA00022618"/>
    </source>
</evidence>
<comment type="function">
    <text evidence="5 6">Cell division protein that is involved in the assembly of the Z ring. May serve as a membrane anchor for the Z ring.</text>
</comment>
<keyword evidence="1 5" id="KW-1003">Cell membrane</keyword>
<keyword evidence="2 5" id="KW-0132">Cell division</keyword>
<keyword evidence="4 5" id="KW-0131">Cell cycle</keyword>
<organism evidence="8 9">
    <name type="scientific">Hydrogenobacter hydrogenophilus</name>
    <dbReference type="NCBI Taxonomy" id="35835"/>
    <lineage>
        <taxon>Bacteria</taxon>
        <taxon>Pseudomonadati</taxon>
        <taxon>Aquificota</taxon>
        <taxon>Aquificia</taxon>
        <taxon>Aquificales</taxon>
        <taxon>Aquificaceae</taxon>
        <taxon>Hydrogenobacter</taxon>
    </lineage>
</organism>
<dbReference type="PANTHER" id="PTHR32432:SF4">
    <property type="entry name" value="CELL DIVISION PROTEIN FTSA"/>
    <property type="match status" value="1"/>
</dbReference>
<dbReference type="InterPro" id="IPR050696">
    <property type="entry name" value="FtsA/MreB"/>
</dbReference>
<evidence type="ECO:0000313" key="8">
    <source>
        <dbReference type="EMBL" id="SNZ10851.1"/>
    </source>
</evidence>
<protein>
    <recommendedName>
        <fullName evidence="5 6">Cell division protein FtsA</fullName>
    </recommendedName>
</protein>
<dbReference type="Proteomes" id="UP000218627">
    <property type="component" value="Unassembled WGS sequence"/>
</dbReference>
<proteinExistence type="inferred from homology"/>
<dbReference type="Pfam" id="PF14450">
    <property type="entry name" value="FtsA"/>
    <property type="match status" value="1"/>
</dbReference>
<accession>A0A285NT68</accession>
<keyword evidence="3 5" id="KW-0472">Membrane</keyword>
<dbReference type="AlphaFoldDB" id="A0A285NT68"/>
<sequence length="418" mass="45619">MKLITSLDIGTSKVALLVGEVDSYGDIHIVGVGEVPSKGIDRGYITRLDLAVHTILSALKEAQEMSGERIDTVVIGISGPNIKSQNEKDTISVSPQPIEIDHLHIDRLIERAITRAKEDGFEVISAIPRKFVLDDQEGVIDPVGLLGSRLSAEVHVVKVGSSMLRNLEKAIASSGLKIANRFLSSIASSEAVLTLEEKEEGVLLLDMGAGLTDFILYAEGSPIMTGSVPMGGINITKDIAHFMKITSEQAERIKIEQGFAIADLVSETERIKIKPRGEEKETMISKKQLAEVIQIRLEEIMDKVLELMSSQGIKLDSVNAGVVITGGCAKLAGMREFLERYFDLPVRVGYPTGVIGLKEKIQDPSFSTGVGLLKLAYEEQFSGKKDLLRNSQENSVVKGKVDVRSIFTKIKDFFKDVI</sequence>
<dbReference type="HAMAP" id="MF_02033">
    <property type="entry name" value="FtsA"/>
    <property type="match status" value="1"/>
</dbReference>
<dbReference type="PIRSF" id="PIRSF003101">
    <property type="entry name" value="FtsA"/>
    <property type="match status" value="1"/>
</dbReference>
<evidence type="ECO:0000259" key="7">
    <source>
        <dbReference type="SMART" id="SM00842"/>
    </source>
</evidence>
<feature type="domain" description="SHS2" evidence="7">
    <location>
        <begin position="4"/>
        <end position="192"/>
    </location>
</feature>
<dbReference type="SUPFAM" id="SSF53067">
    <property type="entry name" value="Actin-like ATPase domain"/>
    <property type="match status" value="2"/>
</dbReference>
<evidence type="ECO:0000256" key="4">
    <source>
        <dbReference type="ARBA" id="ARBA00023306"/>
    </source>
</evidence>
<dbReference type="Gene3D" id="3.30.420.40">
    <property type="match status" value="1"/>
</dbReference>
<reference evidence="9" key="1">
    <citation type="submission" date="2017-09" db="EMBL/GenBank/DDBJ databases">
        <authorList>
            <person name="Varghese N."/>
            <person name="Submissions S."/>
        </authorList>
    </citation>
    <scope>NUCLEOTIDE SEQUENCE [LARGE SCALE GENOMIC DNA]</scope>
    <source>
        <strain evidence="9">DSM 2913</strain>
    </source>
</reference>
<keyword evidence="9" id="KW-1185">Reference proteome</keyword>
<dbReference type="SMART" id="SM00842">
    <property type="entry name" value="FtsA"/>
    <property type="match status" value="1"/>
</dbReference>
<evidence type="ECO:0000313" key="9">
    <source>
        <dbReference type="Proteomes" id="UP000218627"/>
    </source>
</evidence>
<dbReference type="Pfam" id="PF02491">
    <property type="entry name" value="SHS2_FTSA"/>
    <property type="match status" value="1"/>
</dbReference>
<dbReference type="OrthoDB" id="9768127at2"/>
<dbReference type="PANTHER" id="PTHR32432">
    <property type="entry name" value="CELL DIVISION PROTEIN FTSA-RELATED"/>
    <property type="match status" value="1"/>
</dbReference>
<dbReference type="NCBIfam" id="TIGR01174">
    <property type="entry name" value="ftsA"/>
    <property type="match status" value="1"/>
</dbReference>
<dbReference type="CDD" id="cd24048">
    <property type="entry name" value="ASKHA_NBD_FtsA"/>
    <property type="match status" value="1"/>
</dbReference>
<dbReference type="GO" id="GO:0043093">
    <property type="term" value="P:FtsZ-dependent cytokinesis"/>
    <property type="evidence" value="ECO:0007669"/>
    <property type="project" value="UniProtKB-UniRule"/>
</dbReference>
<dbReference type="InterPro" id="IPR003494">
    <property type="entry name" value="SHS2_FtsA"/>
</dbReference>